<name>A0ABR7D9C8_9CLOT</name>
<dbReference type="EMBL" id="JACOOO010000004">
    <property type="protein sequence ID" value="MBC5627985.1"/>
    <property type="molecule type" value="Genomic_DNA"/>
</dbReference>
<keyword evidence="2" id="KW-1185">Reference proteome</keyword>
<sequence>MKLSSDSITNAFNLRRFKELVIQCIVSKDRINDIRETIGSYNNDFKLIYEITDNDENNIDGLLINLEDLNSEDLITIEKYLISSKKSKEIILDLCGINKSRDNRELILSFINRYDIDIIKGTKEEVFSLISGQKYYKTLLDDKYRDFSRKNDTILIIEDKNYWITDGYSEFTIDIEYDLLDDKKFEDILIGLIVATTAFCDNKEQRVEAILLAITIFEISKRLSLQRIKIDGVEENIKKYLLQNIACLDSEDIYSLSNIRYRFKR</sequence>
<organism evidence="1 2">
    <name type="scientific">Clostridium hominis</name>
    <dbReference type="NCBI Taxonomy" id="2763036"/>
    <lineage>
        <taxon>Bacteria</taxon>
        <taxon>Bacillati</taxon>
        <taxon>Bacillota</taxon>
        <taxon>Clostridia</taxon>
        <taxon>Eubacteriales</taxon>
        <taxon>Clostridiaceae</taxon>
        <taxon>Clostridium</taxon>
    </lineage>
</organism>
<dbReference type="Gene3D" id="3.40.1190.20">
    <property type="match status" value="1"/>
</dbReference>
<dbReference type="InterPro" id="IPR029056">
    <property type="entry name" value="Ribokinase-like"/>
</dbReference>
<accession>A0ABR7D9C8</accession>
<evidence type="ECO:0000313" key="2">
    <source>
        <dbReference type="Proteomes" id="UP000596929"/>
    </source>
</evidence>
<dbReference type="RefSeq" id="WP_032119929.1">
    <property type="nucleotide sequence ID" value="NZ_JACOOO010000004.1"/>
</dbReference>
<evidence type="ECO:0000313" key="1">
    <source>
        <dbReference type="EMBL" id="MBC5627985.1"/>
    </source>
</evidence>
<dbReference type="Proteomes" id="UP000596929">
    <property type="component" value="Unassembled WGS sequence"/>
</dbReference>
<protein>
    <recommendedName>
        <fullName evidence="3">4-methyl-5-beta-hydroxyethylthiazole kinase</fullName>
    </recommendedName>
</protein>
<reference evidence="1 2" key="1">
    <citation type="submission" date="2020-08" db="EMBL/GenBank/DDBJ databases">
        <title>Genome public.</title>
        <authorList>
            <person name="Liu C."/>
            <person name="Sun Q."/>
        </authorList>
    </citation>
    <scope>NUCLEOTIDE SEQUENCE [LARGE SCALE GENOMIC DNA]</scope>
    <source>
        <strain evidence="1 2">NSJ-6</strain>
    </source>
</reference>
<gene>
    <name evidence="1" type="ORF">H8S20_03665</name>
</gene>
<evidence type="ECO:0008006" key="3">
    <source>
        <dbReference type="Google" id="ProtNLM"/>
    </source>
</evidence>
<proteinExistence type="predicted"/>
<comment type="caution">
    <text evidence="1">The sequence shown here is derived from an EMBL/GenBank/DDBJ whole genome shotgun (WGS) entry which is preliminary data.</text>
</comment>